<reference evidence="2 3" key="1">
    <citation type="submission" date="2006-02" db="EMBL/GenBank/DDBJ databases">
        <authorList>
            <person name="Amann R."/>
            <person name="Ferriera S."/>
            <person name="Johnson J."/>
            <person name="Kravitz S."/>
            <person name="Halpern A."/>
            <person name="Remington K."/>
            <person name="Beeson K."/>
            <person name="Tran B."/>
            <person name="Rogers Y.-H."/>
            <person name="Friedman R."/>
            <person name="Venter J.C."/>
        </authorList>
    </citation>
    <scope>NUCLEOTIDE SEQUENCE [LARGE SCALE GENOMIC DNA]</scope>
    <source>
        <strain evidence="2 3">DSM 3645</strain>
    </source>
</reference>
<dbReference type="InterPro" id="IPR011453">
    <property type="entry name" value="DUF1559"/>
</dbReference>
<feature type="domain" description="DUF1559" evidence="1">
    <location>
        <begin position="30"/>
        <end position="281"/>
    </location>
</feature>
<dbReference type="Pfam" id="PF07596">
    <property type="entry name" value="SBP_bac_10"/>
    <property type="match status" value="1"/>
</dbReference>
<dbReference type="STRING" id="314230.DSM3645_11661"/>
<dbReference type="SUPFAM" id="SSF54523">
    <property type="entry name" value="Pili subunits"/>
    <property type="match status" value="1"/>
</dbReference>
<name>A4A2U5_9BACT</name>
<comment type="caution">
    <text evidence="2">The sequence shown here is derived from an EMBL/GenBank/DDBJ whole genome shotgun (WGS) entry which is preliminary data.</text>
</comment>
<dbReference type="PANTHER" id="PTHR30093">
    <property type="entry name" value="GENERAL SECRETION PATHWAY PROTEIN G"/>
    <property type="match status" value="1"/>
</dbReference>
<dbReference type="InterPro" id="IPR027558">
    <property type="entry name" value="Pre_pil_HX9DG_C"/>
</dbReference>
<evidence type="ECO:0000259" key="1">
    <source>
        <dbReference type="Pfam" id="PF07596"/>
    </source>
</evidence>
<sequence>MRRRGFTLVELLVVIAIIGVLIALLLPAVQQAREAARRMSCSNNLKQMGLATHNYHDTYKQFPNANCNSITSGGSFFTAILAFMEQGNAYDQYDFTLDNSDPYNVAVTGQKIEAYLCPSSPEHREVPSCDADNGRAPGNYAICVGSVNYNQYYSHYGDPLPTINGAIVYTESTTPKTGFRDITDGTSSTLMVGESAYNLPDYKFTSGDCDGSSRYSFTYWGNPYTTSTGFTTEFAYNPKDKAGDEIFDSNWKQSFRSEHPGGTQFTFVDGSVHFVAETIDSDTLNTLATRSGGEVVGEY</sequence>
<dbReference type="NCBIfam" id="TIGR02532">
    <property type="entry name" value="IV_pilin_GFxxxE"/>
    <property type="match status" value="1"/>
</dbReference>
<dbReference type="InterPro" id="IPR012902">
    <property type="entry name" value="N_methyl_site"/>
</dbReference>
<dbReference type="Pfam" id="PF07963">
    <property type="entry name" value="N_methyl"/>
    <property type="match status" value="1"/>
</dbReference>
<dbReference type="OrthoDB" id="263324at2"/>
<dbReference type="RefSeq" id="WP_002655922.1">
    <property type="nucleotide sequence ID" value="NZ_CH672377.1"/>
</dbReference>
<evidence type="ECO:0000313" key="2">
    <source>
        <dbReference type="EMBL" id="EAQ76921.1"/>
    </source>
</evidence>
<protein>
    <recommendedName>
        <fullName evidence="1">DUF1559 domain-containing protein</fullName>
    </recommendedName>
</protein>
<dbReference type="PANTHER" id="PTHR30093:SF2">
    <property type="entry name" value="TYPE II SECRETION SYSTEM PROTEIN H"/>
    <property type="match status" value="1"/>
</dbReference>
<dbReference type="PROSITE" id="PS00409">
    <property type="entry name" value="PROKAR_NTER_METHYL"/>
    <property type="match status" value="1"/>
</dbReference>
<dbReference type="Proteomes" id="UP000004358">
    <property type="component" value="Unassembled WGS sequence"/>
</dbReference>
<dbReference type="AlphaFoldDB" id="A4A2U5"/>
<accession>A4A2U5</accession>
<dbReference type="InterPro" id="IPR045584">
    <property type="entry name" value="Pilin-like"/>
</dbReference>
<gene>
    <name evidence="2" type="ORF">DSM3645_11661</name>
</gene>
<organism evidence="2 3">
    <name type="scientific">Blastopirellula marina DSM 3645</name>
    <dbReference type="NCBI Taxonomy" id="314230"/>
    <lineage>
        <taxon>Bacteria</taxon>
        <taxon>Pseudomonadati</taxon>
        <taxon>Planctomycetota</taxon>
        <taxon>Planctomycetia</taxon>
        <taxon>Pirellulales</taxon>
        <taxon>Pirellulaceae</taxon>
        <taxon>Blastopirellula</taxon>
    </lineage>
</organism>
<proteinExistence type="predicted"/>
<dbReference type="eggNOG" id="COG2165">
    <property type="taxonomic scope" value="Bacteria"/>
</dbReference>
<dbReference type="EMBL" id="AANZ01000051">
    <property type="protein sequence ID" value="EAQ76921.1"/>
    <property type="molecule type" value="Genomic_DNA"/>
</dbReference>
<dbReference type="Gene3D" id="3.30.700.10">
    <property type="entry name" value="Glycoprotein, Type 4 Pilin"/>
    <property type="match status" value="1"/>
</dbReference>
<evidence type="ECO:0000313" key="3">
    <source>
        <dbReference type="Proteomes" id="UP000004358"/>
    </source>
</evidence>
<dbReference type="NCBIfam" id="TIGR04294">
    <property type="entry name" value="pre_pil_HX9DG"/>
    <property type="match status" value="1"/>
</dbReference>
<dbReference type="HOGENOM" id="CLU_041661_0_0_0"/>